<feature type="compositionally biased region" description="Basic and acidic residues" evidence="1">
    <location>
        <begin position="1"/>
        <end position="25"/>
    </location>
</feature>
<evidence type="ECO:0000313" key="2">
    <source>
        <dbReference type="EMBL" id="MTE16251.1"/>
    </source>
</evidence>
<gene>
    <name evidence="2" type="ORF">GLP40_26215</name>
</gene>
<feature type="region of interest" description="Disordered" evidence="1">
    <location>
        <begin position="1"/>
        <end position="31"/>
    </location>
</feature>
<organism evidence="2 3">
    <name type="scientific">Nocardia aurantiaca</name>
    <dbReference type="NCBI Taxonomy" id="2675850"/>
    <lineage>
        <taxon>Bacteria</taxon>
        <taxon>Bacillati</taxon>
        <taxon>Actinomycetota</taxon>
        <taxon>Actinomycetes</taxon>
        <taxon>Mycobacteriales</taxon>
        <taxon>Nocardiaceae</taxon>
        <taxon>Nocardia</taxon>
    </lineage>
</organism>
<keyword evidence="2" id="KW-0240">DNA-directed RNA polymerase</keyword>
<dbReference type="GO" id="GO:0000428">
    <property type="term" value="C:DNA-directed RNA polymerase complex"/>
    <property type="evidence" value="ECO:0007669"/>
    <property type="project" value="UniProtKB-KW"/>
</dbReference>
<evidence type="ECO:0000256" key="1">
    <source>
        <dbReference type="SAM" id="MobiDB-lite"/>
    </source>
</evidence>
<name>A0A6I3L3X5_9NOCA</name>
<accession>A0A6I3L3X5</accession>
<proteinExistence type="predicted"/>
<dbReference type="RefSeq" id="WP_154790665.1">
    <property type="nucleotide sequence ID" value="NZ_WMBB01000013.1"/>
</dbReference>
<evidence type="ECO:0000313" key="3">
    <source>
        <dbReference type="Proteomes" id="UP000432464"/>
    </source>
</evidence>
<keyword evidence="3" id="KW-1185">Reference proteome</keyword>
<protein>
    <submittedName>
        <fullName evidence="2">DNA-directed RNA polymerase subunit beta</fullName>
    </submittedName>
</protein>
<comment type="caution">
    <text evidence="2">The sequence shown here is derived from an EMBL/GenBank/DDBJ whole genome shotgun (WGS) entry which is preliminary data.</text>
</comment>
<reference evidence="2 3" key="1">
    <citation type="submission" date="2019-11" db="EMBL/GenBank/DDBJ databases">
        <title>Nocardia sp. nov. CT2-14 isolated from soil.</title>
        <authorList>
            <person name="Kanchanasin P."/>
            <person name="Tanasupawat S."/>
            <person name="Yuki M."/>
            <person name="Kudo T."/>
        </authorList>
    </citation>
    <scope>NUCLEOTIDE SEQUENCE [LARGE SCALE GENOMIC DNA]</scope>
    <source>
        <strain evidence="2 3">CT2-14</strain>
    </source>
</reference>
<dbReference type="Proteomes" id="UP000432464">
    <property type="component" value="Unassembled WGS sequence"/>
</dbReference>
<keyword evidence="2" id="KW-0804">Transcription</keyword>
<dbReference type="AlphaFoldDB" id="A0A6I3L3X5"/>
<dbReference type="EMBL" id="WMBB01000013">
    <property type="protein sequence ID" value="MTE16251.1"/>
    <property type="molecule type" value="Genomic_DNA"/>
</dbReference>
<sequence length="186" mass="20303">MSRSPESDGARRLREPFRPAPERSDIGITSLSDTPETRCAYYRSHCGLQAHVEHQTGRIILRVGTVAAITMPSGLGVRVKGLLAARNVAAGPVISHPRSQRWTFLAAPDIPVFDLLLYAEMYRASVTVAPVGAEVALPSPTNNTDAYRVWNTLPDNDCRPSAALVLEVVRDCAQLRRVTGAKDSER</sequence>